<comment type="caution">
    <text evidence="3">The sequence shown here is derived from an EMBL/GenBank/DDBJ whole genome shotgun (WGS) entry which is preliminary data.</text>
</comment>
<dbReference type="Pfam" id="PF09250">
    <property type="entry name" value="Prim-Pol"/>
    <property type="match status" value="1"/>
</dbReference>
<sequence>MFDPHNPVPTWSVSTMRRVAAEPTLAAAALRYANLGIPVFPCVPGGKQPLAPNGFHDATSVARVVDAWWQRTPEANIGLPTGTPTGVLVVDVDVHAGGSGFAAFERARAEGFGDAWGWLVRTPSGGLHAYYPNVRGQEQRSWQVPAAHVDFRGDGGYVIAPPSRVSVDGAMRSYDVIAVATHTAKSVDAVELRRFLEPPRPTPALPPPGMPATGCRPDALARTVALTPEGGRNHALFWASCRMAENGLSHADAMSWLVPAAQCAGLPDREIETTVNSAFRIAPRLGPGSRPGPTPASEGIHL</sequence>
<feature type="domain" description="Primase C-terminal 1" evidence="1">
    <location>
        <begin position="221"/>
        <end position="284"/>
    </location>
</feature>
<keyword evidence="4" id="KW-1185">Reference proteome</keyword>
<evidence type="ECO:0000259" key="1">
    <source>
        <dbReference type="SMART" id="SM00942"/>
    </source>
</evidence>
<gene>
    <name evidence="3" type="ORF">GGQ22_19695</name>
</gene>
<organism evidence="3 4">
    <name type="scientific">Nocardioides marmotae</name>
    <dbReference type="NCBI Taxonomy" id="2663857"/>
    <lineage>
        <taxon>Bacteria</taxon>
        <taxon>Bacillati</taxon>
        <taxon>Actinomycetota</taxon>
        <taxon>Actinomycetes</taxon>
        <taxon>Propionibacteriales</taxon>
        <taxon>Nocardioidaceae</taxon>
        <taxon>Nocardioides</taxon>
    </lineage>
</organism>
<accession>A0A6I3JH69</accession>
<dbReference type="CDD" id="cd04859">
    <property type="entry name" value="Prim_Pol"/>
    <property type="match status" value="1"/>
</dbReference>
<evidence type="ECO:0000313" key="3">
    <source>
        <dbReference type="EMBL" id="MTB97293.1"/>
    </source>
</evidence>
<proteinExistence type="predicted"/>
<protein>
    <submittedName>
        <fullName evidence="3">DNA replication protein</fullName>
    </submittedName>
</protein>
<dbReference type="RefSeq" id="WP_154617144.1">
    <property type="nucleotide sequence ID" value="NZ_CP053660.1"/>
</dbReference>
<name>A0A6I3JH69_9ACTN</name>
<dbReference type="EMBL" id="WLCI01000021">
    <property type="protein sequence ID" value="MTB97293.1"/>
    <property type="molecule type" value="Genomic_DNA"/>
</dbReference>
<dbReference type="AlphaFoldDB" id="A0A6I3JH69"/>
<dbReference type="Proteomes" id="UP000433406">
    <property type="component" value="Unassembled WGS sequence"/>
</dbReference>
<dbReference type="SUPFAM" id="SSF56747">
    <property type="entry name" value="Prim-pol domain"/>
    <property type="match status" value="1"/>
</dbReference>
<dbReference type="SMART" id="SM00943">
    <property type="entry name" value="Prim-Pol"/>
    <property type="match status" value="1"/>
</dbReference>
<dbReference type="InterPro" id="IPR014820">
    <property type="entry name" value="PriCT_1"/>
</dbReference>
<dbReference type="InterPro" id="IPR015330">
    <property type="entry name" value="DNA_primase/pol_bifunc_N"/>
</dbReference>
<evidence type="ECO:0000313" key="4">
    <source>
        <dbReference type="Proteomes" id="UP000433406"/>
    </source>
</evidence>
<evidence type="ECO:0000259" key="2">
    <source>
        <dbReference type="SMART" id="SM00943"/>
    </source>
</evidence>
<reference evidence="3 4" key="1">
    <citation type="submission" date="2019-10" db="EMBL/GenBank/DDBJ databases">
        <title>Nocardioides novel species isolated from the excrement of Marmot.</title>
        <authorList>
            <person name="Zhang G."/>
        </authorList>
    </citation>
    <scope>NUCLEOTIDE SEQUENCE [LARGE SCALE GENOMIC DNA]</scope>
    <source>
        <strain evidence="4">zg-579</strain>
    </source>
</reference>
<dbReference type="SMART" id="SM00942">
    <property type="entry name" value="PriCT_1"/>
    <property type="match status" value="1"/>
</dbReference>
<feature type="domain" description="DNA primase/polymerase bifunctional N-terminal" evidence="2">
    <location>
        <begin position="29"/>
        <end position="220"/>
    </location>
</feature>